<comment type="caution">
    <text evidence="1">The sequence shown here is derived from an EMBL/GenBank/DDBJ whole genome shotgun (WGS) entry which is preliminary data.</text>
</comment>
<accession>A0ABV8GQT9</accession>
<dbReference type="EMBL" id="JBHSAO010000001">
    <property type="protein sequence ID" value="MFC4022204.1"/>
    <property type="molecule type" value="Genomic_DNA"/>
</dbReference>
<dbReference type="RefSeq" id="WP_379494722.1">
    <property type="nucleotide sequence ID" value="NZ_JBHSAO010000001.1"/>
</dbReference>
<reference evidence="2" key="1">
    <citation type="journal article" date="2019" name="Int. J. Syst. Evol. Microbiol.">
        <title>The Global Catalogue of Microorganisms (GCM) 10K type strain sequencing project: providing services to taxonomists for standard genome sequencing and annotation.</title>
        <authorList>
            <consortium name="The Broad Institute Genomics Platform"/>
            <consortium name="The Broad Institute Genome Sequencing Center for Infectious Disease"/>
            <person name="Wu L."/>
            <person name="Ma J."/>
        </authorList>
    </citation>
    <scope>NUCLEOTIDE SEQUENCE [LARGE SCALE GENOMIC DNA]</scope>
    <source>
        <strain evidence="2">IBRC-M 10703</strain>
    </source>
</reference>
<evidence type="ECO:0000313" key="2">
    <source>
        <dbReference type="Proteomes" id="UP001595772"/>
    </source>
</evidence>
<sequence length="96" mass="10863">MTLNVNNQLRLLLDILDEQQSGSSASVSEYQQIERLIKSMITNNSITDEQLLSLLPEIYNYGRQGESAQSQPDHIALNKTNLDNWISAIQQNTTIE</sequence>
<proteinExistence type="predicted"/>
<evidence type="ECO:0000313" key="1">
    <source>
        <dbReference type="EMBL" id="MFC4022204.1"/>
    </source>
</evidence>
<name>A0ABV8GQT9_9BACI</name>
<organism evidence="1 2">
    <name type="scientific">Oceanobacillus longus</name>
    <dbReference type="NCBI Taxonomy" id="930120"/>
    <lineage>
        <taxon>Bacteria</taxon>
        <taxon>Bacillati</taxon>
        <taxon>Bacillota</taxon>
        <taxon>Bacilli</taxon>
        <taxon>Bacillales</taxon>
        <taxon>Bacillaceae</taxon>
        <taxon>Oceanobacillus</taxon>
    </lineage>
</organism>
<gene>
    <name evidence="1" type="ORF">ACFOUV_00065</name>
</gene>
<protein>
    <submittedName>
        <fullName evidence="1">YtzH-like family protein</fullName>
    </submittedName>
</protein>
<keyword evidence="2" id="KW-1185">Reference proteome</keyword>
<dbReference type="Proteomes" id="UP001595772">
    <property type="component" value="Unassembled WGS sequence"/>
</dbReference>
<dbReference type="Pfam" id="PF14165">
    <property type="entry name" value="YtzH"/>
    <property type="match status" value="1"/>
</dbReference>
<dbReference type="InterPro" id="IPR025547">
    <property type="entry name" value="YtzH"/>
</dbReference>